<protein>
    <submittedName>
        <fullName evidence="5">Uncharacterized protein</fullName>
    </submittedName>
</protein>
<dbReference type="InterPro" id="IPR019363">
    <property type="entry name" value="LDAH"/>
</dbReference>
<evidence type="ECO:0000256" key="2">
    <source>
        <dbReference type="ARBA" id="ARBA00008300"/>
    </source>
</evidence>
<dbReference type="PANTHER" id="PTHR13390">
    <property type="entry name" value="LIPASE"/>
    <property type="match status" value="1"/>
</dbReference>
<proteinExistence type="inferred from homology"/>
<keyword evidence="4" id="KW-0378">Hydrolase</keyword>
<dbReference type="Pfam" id="PF10230">
    <property type="entry name" value="LIDHydrolase"/>
    <property type="match status" value="1"/>
</dbReference>
<organism evidence="5 6">
    <name type="scientific">Pythium insidiosum</name>
    <name type="common">Pythiosis disease agent</name>
    <dbReference type="NCBI Taxonomy" id="114742"/>
    <lineage>
        <taxon>Eukaryota</taxon>
        <taxon>Sar</taxon>
        <taxon>Stramenopiles</taxon>
        <taxon>Oomycota</taxon>
        <taxon>Peronosporomycetes</taxon>
        <taxon>Pythiales</taxon>
        <taxon>Pythiaceae</taxon>
        <taxon>Pythium</taxon>
    </lineage>
</organism>
<dbReference type="GO" id="GO:0016298">
    <property type="term" value="F:lipase activity"/>
    <property type="evidence" value="ECO:0007669"/>
    <property type="project" value="InterPro"/>
</dbReference>
<dbReference type="PANTHER" id="PTHR13390:SF0">
    <property type="entry name" value="LIPID DROPLET-ASSOCIATED HYDROLASE"/>
    <property type="match status" value="1"/>
</dbReference>
<dbReference type="InterPro" id="IPR029058">
    <property type="entry name" value="AB_hydrolase_fold"/>
</dbReference>
<dbReference type="GO" id="GO:0019915">
    <property type="term" value="P:lipid storage"/>
    <property type="evidence" value="ECO:0007669"/>
    <property type="project" value="InterPro"/>
</dbReference>
<evidence type="ECO:0000313" key="6">
    <source>
        <dbReference type="Proteomes" id="UP001209570"/>
    </source>
</evidence>
<reference evidence="5" key="1">
    <citation type="submission" date="2021-12" db="EMBL/GenBank/DDBJ databases">
        <title>Prjna785345.</title>
        <authorList>
            <person name="Rujirawat T."/>
            <person name="Krajaejun T."/>
        </authorList>
    </citation>
    <scope>NUCLEOTIDE SEQUENCE</scope>
    <source>
        <strain evidence="5">Pi057C3</strain>
    </source>
</reference>
<dbReference type="SUPFAM" id="SSF53474">
    <property type="entry name" value="alpha/beta-Hydrolases"/>
    <property type="match status" value="1"/>
</dbReference>
<dbReference type="GO" id="GO:0005811">
    <property type="term" value="C:lipid droplet"/>
    <property type="evidence" value="ECO:0007669"/>
    <property type="project" value="UniProtKB-SubCell"/>
</dbReference>
<sequence length="314" mass="36701">MVLFIPGNPGIPHYYLPLMREIVRRHGAHHEVRAMSHSGHYMPWKNNYRVFDLEHQVEHKLEYLRQRINENPDLKFVLISHSIGSYLALQIVEAFPTHVVKIVLMQPTIHHIGRSQKGQQLSPLFAHRNRAIHLVKLVEYLLPMTLRRWVVGRAIGDDVARAEPVFHDASVGLVNHRVMMNVLHMAHQEMREVGDMNESVLRAHEHKTLFVYSPVDGWVPNEFAQLFQLKFARAGHRMVPQSHAFMMDKDGTKDMADHISQWIEDALNEPKLEELTIRFFLVAAMNIFKSIWKFLKHIGKWFKKLGHKLKKIVD</sequence>
<gene>
    <name evidence="5" type="ORF">P43SY_002384</name>
</gene>
<dbReference type="Gene3D" id="3.40.50.1820">
    <property type="entry name" value="alpha/beta hydrolase"/>
    <property type="match status" value="1"/>
</dbReference>
<evidence type="ECO:0000313" key="5">
    <source>
        <dbReference type="EMBL" id="KAJ0409494.1"/>
    </source>
</evidence>
<keyword evidence="3" id="KW-0551">Lipid droplet</keyword>
<evidence type="ECO:0000256" key="1">
    <source>
        <dbReference type="ARBA" id="ARBA00004502"/>
    </source>
</evidence>
<dbReference type="EMBL" id="JAKCXM010000004">
    <property type="protein sequence ID" value="KAJ0409494.1"/>
    <property type="molecule type" value="Genomic_DNA"/>
</dbReference>
<comment type="caution">
    <text evidence="5">The sequence shown here is derived from an EMBL/GenBank/DDBJ whole genome shotgun (WGS) entry which is preliminary data.</text>
</comment>
<comment type="similarity">
    <text evidence="2">Belongs to the AB hydrolase superfamily. LDAH family.</text>
</comment>
<comment type="subcellular location">
    <subcellularLocation>
        <location evidence="1">Lipid droplet</location>
    </subcellularLocation>
</comment>
<accession>A0AAD5MIY6</accession>
<dbReference type="AlphaFoldDB" id="A0AAD5MIY6"/>
<name>A0AAD5MIY6_PYTIN</name>
<dbReference type="Proteomes" id="UP001209570">
    <property type="component" value="Unassembled WGS sequence"/>
</dbReference>
<evidence type="ECO:0000256" key="3">
    <source>
        <dbReference type="ARBA" id="ARBA00022677"/>
    </source>
</evidence>
<keyword evidence="6" id="KW-1185">Reference proteome</keyword>
<evidence type="ECO:0000256" key="4">
    <source>
        <dbReference type="ARBA" id="ARBA00022801"/>
    </source>
</evidence>